<keyword evidence="3" id="KW-1185">Reference proteome</keyword>
<evidence type="ECO:0000313" key="2">
    <source>
        <dbReference type="EMBL" id="QTE28196.1"/>
    </source>
</evidence>
<dbReference type="KEGG" id="psic:J4E96_12430"/>
<feature type="region of interest" description="Disordered" evidence="1">
    <location>
        <begin position="57"/>
        <end position="79"/>
    </location>
</feature>
<dbReference type="RefSeq" id="WP_227422424.1">
    <property type="nucleotide sequence ID" value="NZ_CP071868.1"/>
</dbReference>
<sequence>MDPFVPLALLFSRDAVIREVDSARPWAPVVEPRPPRRPMRRSRAAVAGLLERAAHAVAPSPAHAPAHAPASRSLTSATR</sequence>
<organism evidence="2 3">
    <name type="scientific">Pengzhenrongella sicca</name>
    <dbReference type="NCBI Taxonomy" id="2819238"/>
    <lineage>
        <taxon>Bacteria</taxon>
        <taxon>Bacillati</taxon>
        <taxon>Actinomycetota</taxon>
        <taxon>Actinomycetes</taxon>
        <taxon>Micrococcales</taxon>
        <taxon>Pengzhenrongella</taxon>
    </lineage>
</organism>
<reference evidence="2" key="1">
    <citation type="submission" date="2021-03" db="EMBL/GenBank/DDBJ databases">
        <title>Pengzhenrongella sicca gen. nov., sp. nov., a new member of suborder Micrococcineae isolated from High-Arctic tundra soil.</title>
        <authorList>
            <person name="Peng F."/>
        </authorList>
    </citation>
    <scope>NUCLEOTIDE SEQUENCE</scope>
    <source>
        <strain evidence="2">LRZ-2</strain>
    </source>
</reference>
<feature type="compositionally biased region" description="Low complexity" evidence="1">
    <location>
        <begin position="57"/>
        <end position="71"/>
    </location>
</feature>
<dbReference type="AlphaFoldDB" id="A0A8A4ZC79"/>
<gene>
    <name evidence="2" type="ORF">J4E96_12430</name>
</gene>
<name>A0A8A4ZC79_9MICO</name>
<proteinExistence type="predicted"/>
<dbReference type="Proteomes" id="UP000663937">
    <property type="component" value="Chromosome"/>
</dbReference>
<evidence type="ECO:0000256" key="1">
    <source>
        <dbReference type="SAM" id="MobiDB-lite"/>
    </source>
</evidence>
<evidence type="ECO:0000313" key="3">
    <source>
        <dbReference type="Proteomes" id="UP000663937"/>
    </source>
</evidence>
<dbReference type="EMBL" id="CP071868">
    <property type="protein sequence ID" value="QTE28196.1"/>
    <property type="molecule type" value="Genomic_DNA"/>
</dbReference>
<accession>A0A8A4ZC79</accession>
<protein>
    <submittedName>
        <fullName evidence="2">Uncharacterized protein</fullName>
    </submittedName>
</protein>